<feature type="transmembrane region" description="Helical" evidence="1">
    <location>
        <begin position="12"/>
        <end position="32"/>
    </location>
</feature>
<name>A0A819ZV13_9BILA</name>
<keyword evidence="1" id="KW-1133">Transmembrane helix</keyword>
<dbReference type="Proteomes" id="UP000663836">
    <property type="component" value="Unassembled WGS sequence"/>
</dbReference>
<reference evidence="2" key="1">
    <citation type="submission" date="2021-02" db="EMBL/GenBank/DDBJ databases">
        <authorList>
            <person name="Nowell W R."/>
        </authorList>
    </citation>
    <scope>NUCLEOTIDE SEQUENCE</scope>
</reference>
<keyword evidence="1" id="KW-0472">Membrane</keyword>
<accession>A0A819ZV13</accession>
<evidence type="ECO:0000256" key="1">
    <source>
        <dbReference type="SAM" id="Phobius"/>
    </source>
</evidence>
<evidence type="ECO:0000313" key="2">
    <source>
        <dbReference type="EMBL" id="CAF4167781.1"/>
    </source>
</evidence>
<dbReference type="EMBL" id="CAJOBD010011443">
    <property type="protein sequence ID" value="CAF4167781.1"/>
    <property type="molecule type" value="Genomic_DNA"/>
</dbReference>
<evidence type="ECO:0000313" key="3">
    <source>
        <dbReference type="Proteomes" id="UP000663836"/>
    </source>
</evidence>
<keyword evidence="1" id="KW-0812">Transmembrane</keyword>
<organism evidence="2 3">
    <name type="scientific">Rotaria sordida</name>
    <dbReference type="NCBI Taxonomy" id="392033"/>
    <lineage>
        <taxon>Eukaryota</taxon>
        <taxon>Metazoa</taxon>
        <taxon>Spiralia</taxon>
        <taxon>Gnathifera</taxon>
        <taxon>Rotifera</taxon>
        <taxon>Eurotatoria</taxon>
        <taxon>Bdelloidea</taxon>
        <taxon>Philodinida</taxon>
        <taxon>Philodinidae</taxon>
        <taxon>Rotaria</taxon>
    </lineage>
</organism>
<gene>
    <name evidence="2" type="ORF">JBS370_LOCUS34849</name>
</gene>
<dbReference type="Gene3D" id="3.90.550.50">
    <property type="match status" value="1"/>
</dbReference>
<sequence>MSHSINKQRFISIGIIFAVIILTTIFSLTYPVKNFDPGFISLYFNRDIQHNKTKLPRICCLILTTPKYFLTRAKAVNETWAPRCDRYF</sequence>
<comment type="caution">
    <text evidence="2">The sequence shown here is derived from an EMBL/GenBank/DDBJ whole genome shotgun (WGS) entry which is preliminary data.</text>
</comment>
<dbReference type="AlphaFoldDB" id="A0A819ZV13"/>
<protein>
    <submittedName>
        <fullName evidence="2">Uncharacterized protein</fullName>
    </submittedName>
</protein>
<proteinExistence type="predicted"/>
<feature type="non-terminal residue" evidence="2">
    <location>
        <position position="88"/>
    </location>
</feature>